<dbReference type="OrthoDB" id="428895at2759"/>
<organism evidence="3 4">
    <name type="scientific">Geotrichum candidum</name>
    <name type="common">Oospora lactis</name>
    <name type="synonym">Dipodascus geotrichum</name>
    <dbReference type="NCBI Taxonomy" id="1173061"/>
    <lineage>
        <taxon>Eukaryota</taxon>
        <taxon>Fungi</taxon>
        <taxon>Dikarya</taxon>
        <taxon>Ascomycota</taxon>
        <taxon>Saccharomycotina</taxon>
        <taxon>Dipodascomycetes</taxon>
        <taxon>Dipodascales</taxon>
        <taxon>Dipodascaceae</taxon>
        <taxon>Geotrichum</taxon>
    </lineage>
</organism>
<evidence type="ECO:0000313" key="4">
    <source>
        <dbReference type="Proteomes" id="UP000242525"/>
    </source>
</evidence>
<dbReference type="Pfam" id="PF04938">
    <property type="entry name" value="SIP1"/>
    <property type="match status" value="1"/>
</dbReference>
<dbReference type="PANTHER" id="PTHR12794">
    <property type="entry name" value="GEMIN2"/>
    <property type="match status" value="1"/>
</dbReference>
<dbReference type="GO" id="GO:0005634">
    <property type="term" value="C:nucleus"/>
    <property type="evidence" value="ECO:0007669"/>
    <property type="project" value="TreeGrafter"/>
</dbReference>
<evidence type="ECO:0000313" key="3">
    <source>
        <dbReference type="EMBL" id="CDO53964.1"/>
    </source>
</evidence>
<keyword evidence="4" id="KW-1185">Reference proteome</keyword>
<feature type="compositionally biased region" description="Acidic residues" evidence="2">
    <location>
        <begin position="39"/>
        <end position="55"/>
    </location>
</feature>
<comment type="similarity">
    <text evidence="1">Belongs to the gemin-2 family.</text>
</comment>
<protein>
    <recommendedName>
        <fullName evidence="5">Gem-associated protein 2</fullName>
    </recommendedName>
</protein>
<dbReference type="Gene3D" id="1.20.58.1070">
    <property type="match status" value="1"/>
</dbReference>
<dbReference type="GO" id="GO:0032797">
    <property type="term" value="C:SMN complex"/>
    <property type="evidence" value="ECO:0007669"/>
    <property type="project" value="TreeGrafter"/>
</dbReference>
<evidence type="ECO:0008006" key="5">
    <source>
        <dbReference type="Google" id="ProtNLM"/>
    </source>
</evidence>
<accession>A0A0J9X9W2</accession>
<feature type="region of interest" description="Disordered" evidence="2">
    <location>
        <begin position="17"/>
        <end position="74"/>
    </location>
</feature>
<proteinExistence type="inferred from homology"/>
<dbReference type="GO" id="GO:0000387">
    <property type="term" value="P:spliceosomal snRNP assembly"/>
    <property type="evidence" value="ECO:0007669"/>
    <property type="project" value="InterPro"/>
</dbReference>
<dbReference type="Proteomes" id="UP000242525">
    <property type="component" value="Unassembled WGS sequence"/>
</dbReference>
<feature type="compositionally biased region" description="Basic and acidic residues" evidence="2">
    <location>
        <begin position="28"/>
        <end position="38"/>
    </location>
</feature>
<feature type="compositionally biased region" description="Polar residues" evidence="2">
    <location>
        <begin position="116"/>
        <end position="131"/>
    </location>
</feature>
<evidence type="ECO:0000256" key="1">
    <source>
        <dbReference type="ARBA" id="ARBA00025758"/>
    </source>
</evidence>
<dbReference type="STRING" id="1173061.A0A0J9X9W2"/>
<comment type="caution">
    <text evidence="3">The sequence shown here is derived from an EMBL/GenBank/DDBJ whole genome shotgun (WGS) entry which is preliminary data.</text>
</comment>
<dbReference type="PANTHER" id="PTHR12794:SF0">
    <property type="entry name" value="GEM-ASSOCIATED PROTEIN 2"/>
    <property type="match status" value="1"/>
</dbReference>
<dbReference type="AlphaFoldDB" id="A0A0J9X9W2"/>
<gene>
    <name evidence="3" type="ORF">BN980_GECA06s02529g</name>
</gene>
<reference evidence="3" key="1">
    <citation type="submission" date="2014-03" db="EMBL/GenBank/DDBJ databases">
        <authorList>
            <person name="Casaregola S."/>
        </authorList>
    </citation>
    <scope>NUCLEOTIDE SEQUENCE [LARGE SCALE GENOMIC DNA]</scope>
    <source>
        <strain evidence="3">CLIB 918</strain>
    </source>
</reference>
<evidence type="ECO:0000256" key="2">
    <source>
        <dbReference type="SAM" id="MobiDB-lite"/>
    </source>
</evidence>
<dbReference type="EMBL" id="CCBN010000006">
    <property type="protein sequence ID" value="CDO53964.1"/>
    <property type="molecule type" value="Genomic_DNA"/>
</dbReference>
<feature type="compositionally biased region" description="Polar residues" evidence="2">
    <location>
        <begin position="57"/>
        <end position="73"/>
    </location>
</feature>
<dbReference type="InterPro" id="IPR035426">
    <property type="entry name" value="Gemin2/Brr1"/>
</dbReference>
<feature type="region of interest" description="Disordered" evidence="2">
    <location>
        <begin position="113"/>
        <end position="135"/>
    </location>
</feature>
<name>A0A0J9X9W2_GEOCN</name>
<sequence>MENARAIRKILPYDDAFIGQSDPSQLTNDDHNKDKEVTGNEEDGYYDDFEEDEVNDSNKQYTSGPSDPHSGQRSAFPIGRLTILQSDLSTPPVNVADYLARVQKEASEIPAVTRVAKSSSSNQPEVTNQSHSKTRGFGYEDTMKIDSKWYRQFVKATFPATRARLLLHSAAGKGPKSITHKDLPQSLVDWRKHLLTHSPSSLFLHALPHSVLLTLFQYACKWTTTNMPPQLCSWIYGMLVVLPDTLDGQEVSLLRRLAKKCIAVHMKQDHRPTIQVECFLKFTVSVVAGIYAQSDLIELV</sequence>